<dbReference type="GO" id="GO:0003700">
    <property type="term" value="F:DNA-binding transcription factor activity"/>
    <property type="evidence" value="ECO:0007669"/>
    <property type="project" value="TreeGrafter"/>
</dbReference>
<protein>
    <submittedName>
        <fullName evidence="4">Transcriptional regulator</fullName>
    </submittedName>
</protein>
<dbReference type="PRINTS" id="PR00455">
    <property type="entry name" value="HTHTETR"/>
</dbReference>
<feature type="domain" description="HTH tetR-type" evidence="3">
    <location>
        <begin position="13"/>
        <end position="73"/>
    </location>
</feature>
<dbReference type="PANTHER" id="PTHR30055:SF235">
    <property type="entry name" value="TRANSCRIPTIONAL REGULATORY PROTEIN"/>
    <property type="match status" value="1"/>
</dbReference>
<reference evidence="4 5" key="1">
    <citation type="journal article" date="2012" name="Stand. Genomic Sci.">
        <title>Genome sequence of the ocean sediment bacterium Saccharomonospora marina type strain (XMU15(T)).</title>
        <authorList>
            <person name="Klenk H.P."/>
            <person name="Lu M."/>
            <person name="Lucas S."/>
            <person name="Lapidus A."/>
            <person name="Copeland A."/>
            <person name="Pitluck S."/>
            <person name="Goodwin L.A."/>
            <person name="Han C."/>
            <person name="Tapia R."/>
            <person name="Brambilla E.M."/>
            <person name="Potter G."/>
            <person name="Land M."/>
            <person name="Ivanova N."/>
            <person name="Rohde M."/>
            <person name="Goker M."/>
            <person name="Detter J.C."/>
            <person name="Li W.J."/>
            <person name="Kyrpides N.C."/>
            <person name="Woyke T."/>
        </authorList>
    </citation>
    <scope>NUCLEOTIDE SEQUENCE [LARGE SCALE GENOMIC DNA]</scope>
    <source>
        <strain evidence="4 5">XMU15</strain>
    </source>
</reference>
<dbReference type="Gene3D" id="1.10.357.10">
    <property type="entry name" value="Tetracycline Repressor, domain 2"/>
    <property type="match status" value="1"/>
</dbReference>
<dbReference type="PROSITE" id="PS50977">
    <property type="entry name" value="HTH_TETR_2"/>
    <property type="match status" value="1"/>
</dbReference>
<sequence length="197" mass="21098">MPRPDQAEPARSAPGRERILAAAETLFAEHGFDRTSTARLAEAAGVPQSLIFYHFGTKWNLLLSLISERSTQTMADLVAPEPPGEARAAIAGLWSSLCRHLGRRTPLHRIVQRESDTHPQLRQHALRSYDDLTATVAGFLARVTGHDGDPSQELWAAARMLVATSAAAATTHGDDGSALAPDTVANLLADGLLGPPR</sequence>
<feature type="DNA-binding region" description="H-T-H motif" evidence="2">
    <location>
        <begin position="36"/>
        <end position="55"/>
    </location>
</feature>
<dbReference type="InterPro" id="IPR001647">
    <property type="entry name" value="HTH_TetR"/>
</dbReference>
<organism evidence="4 5">
    <name type="scientific">Saccharomonospora marina XMU15</name>
    <dbReference type="NCBI Taxonomy" id="882083"/>
    <lineage>
        <taxon>Bacteria</taxon>
        <taxon>Bacillati</taxon>
        <taxon>Actinomycetota</taxon>
        <taxon>Actinomycetes</taxon>
        <taxon>Pseudonocardiales</taxon>
        <taxon>Pseudonocardiaceae</taxon>
        <taxon>Saccharomonospora</taxon>
    </lineage>
</organism>
<proteinExistence type="predicted"/>
<dbReference type="AlphaFoldDB" id="H5X7M3"/>
<dbReference type="OrthoDB" id="2356263at2"/>
<gene>
    <name evidence="4" type="ORF">SacmaDRAFT_3079</name>
</gene>
<dbReference type="Gene3D" id="1.10.10.60">
    <property type="entry name" value="Homeodomain-like"/>
    <property type="match status" value="1"/>
</dbReference>
<dbReference type="InterPro" id="IPR009057">
    <property type="entry name" value="Homeodomain-like_sf"/>
</dbReference>
<evidence type="ECO:0000313" key="5">
    <source>
        <dbReference type="Proteomes" id="UP000004926"/>
    </source>
</evidence>
<dbReference type="Proteomes" id="UP000004926">
    <property type="component" value="Chromosome"/>
</dbReference>
<dbReference type="eggNOG" id="COG1309">
    <property type="taxonomic scope" value="Bacteria"/>
</dbReference>
<evidence type="ECO:0000256" key="1">
    <source>
        <dbReference type="ARBA" id="ARBA00023125"/>
    </source>
</evidence>
<dbReference type="SUPFAM" id="SSF46689">
    <property type="entry name" value="Homeodomain-like"/>
    <property type="match status" value="1"/>
</dbReference>
<dbReference type="PANTHER" id="PTHR30055">
    <property type="entry name" value="HTH-TYPE TRANSCRIPTIONAL REGULATOR RUTR"/>
    <property type="match status" value="1"/>
</dbReference>
<keyword evidence="5" id="KW-1185">Reference proteome</keyword>
<dbReference type="STRING" id="882083.SacmaDRAFT_3079"/>
<dbReference type="Pfam" id="PF00440">
    <property type="entry name" value="TetR_N"/>
    <property type="match status" value="1"/>
</dbReference>
<evidence type="ECO:0000259" key="3">
    <source>
        <dbReference type="PROSITE" id="PS50977"/>
    </source>
</evidence>
<dbReference type="EMBL" id="CM001439">
    <property type="protein sequence ID" value="EHR51315.1"/>
    <property type="molecule type" value="Genomic_DNA"/>
</dbReference>
<dbReference type="GO" id="GO:0000976">
    <property type="term" value="F:transcription cis-regulatory region binding"/>
    <property type="evidence" value="ECO:0007669"/>
    <property type="project" value="TreeGrafter"/>
</dbReference>
<name>H5X7M3_9PSEU</name>
<evidence type="ECO:0000256" key="2">
    <source>
        <dbReference type="PROSITE-ProRule" id="PRU00335"/>
    </source>
</evidence>
<accession>H5X7M3</accession>
<dbReference type="HOGENOM" id="CLU_1254413_0_0_11"/>
<evidence type="ECO:0000313" key="4">
    <source>
        <dbReference type="EMBL" id="EHR51315.1"/>
    </source>
</evidence>
<dbReference type="InterPro" id="IPR050109">
    <property type="entry name" value="HTH-type_TetR-like_transc_reg"/>
</dbReference>
<keyword evidence="1 2" id="KW-0238">DNA-binding</keyword>
<dbReference type="RefSeq" id="WP_009154700.1">
    <property type="nucleotide sequence ID" value="NZ_CM001439.1"/>
</dbReference>